<dbReference type="OrthoDB" id="6102451at2759"/>
<keyword evidence="2" id="KW-1003">Cell membrane</keyword>
<feature type="domain" description="G-protein coupled receptors family 1 profile" evidence="10">
    <location>
        <begin position="41"/>
        <end position="277"/>
    </location>
</feature>
<evidence type="ECO:0000256" key="8">
    <source>
        <dbReference type="ARBA" id="ARBA00023224"/>
    </source>
</evidence>
<evidence type="ECO:0000313" key="12">
    <source>
        <dbReference type="EnsemblMetazoa" id="CapteP100632"/>
    </source>
</evidence>
<dbReference type="STRING" id="283909.R7U2D1"/>
<evidence type="ECO:0000313" key="13">
    <source>
        <dbReference type="Proteomes" id="UP000014760"/>
    </source>
</evidence>
<evidence type="ECO:0000256" key="2">
    <source>
        <dbReference type="ARBA" id="ARBA00022475"/>
    </source>
</evidence>
<evidence type="ECO:0000256" key="4">
    <source>
        <dbReference type="ARBA" id="ARBA00022989"/>
    </source>
</evidence>
<accession>R7U2D1</accession>
<dbReference type="GO" id="GO:0004930">
    <property type="term" value="F:G protein-coupled receptor activity"/>
    <property type="evidence" value="ECO:0007669"/>
    <property type="project" value="UniProtKB-KW"/>
</dbReference>
<organism evidence="11">
    <name type="scientific">Capitella teleta</name>
    <name type="common">Polychaete worm</name>
    <dbReference type="NCBI Taxonomy" id="283909"/>
    <lineage>
        <taxon>Eukaryota</taxon>
        <taxon>Metazoa</taxon>
        <taxon>Spiralia</taxon>
        <taxon>Lophotrochozoa</taxon>
        <taxon>Annelida</taxon>
        <taxon>Polychaeta</taxon>
        <taxon>Sedentaria</taxon>
        <taxon>Scolecida</taxon>
        <taxon>Capitellidae</taxon>
        <taxon>Capitella</taxon>
    </lineage>
</organism>
<evidence type="ECO:0000256" key="9">
    <source>
        <dbReference type="SAM" id="Phobius"/>
    </source>
</evidence>
<feature type="transmembrane region" description="Helical" evidence="9">
    <location>
        <begin position="26"/>
        <end position="51"/>
    </location>
</feature>
<keyword evidence="7" id="KW-0675">Receptor</keyword>
<dbReference type="PANTHER" id="PTHR24249:SF372">
    <property type="entry name" value="G-PROTEIN COUPLED RECEPTORS FAMILY 1 PROFILE DOMAIN-CONTAINING PROTEIN"/>
    <property type="match status" value="1"/>
</dbReference>
<evidence type="ECO:0000256" key="6">
    <source>
        <dbReference type="ARBA" id="ARBA00023136"/>
    </source>
</evidence>
<keyword evidence="3 9" id="KW-0812">Transmembrane</keyword>
<dbReference type="Pfam" id="PF00001">
    <property type="entry name" value="7tm_1"/>
    <property type="match status" value="2"/>
</dbReference>
<keyword evidence="13" id="KW-1185">Reference proteome</keyword>
<dbReference type="SMART" id="SM01381">
    <property type="entry name" value="7TM_GPCR_Srsx"/>
    <property type="match status" value="1"/>
</dbReference>
<evidence type="ECO:0000256" key="5">
    <source>
        <dbReference type="ARBA" id="ARBA00023040"/>
    </source>
</evidence>
<proteinExistence type="predicted"/>
<dbReference type="Proteomes" id="UP000014760">
    <property type="component" value="Unassembled WGS sequence"/>
</dbReference>
<protein>
    <recommendedName>
        <fullName evidence="10">G-protein coupled receptors family 1 profile domain-containing protein</fullName>
    </recommendedName>
</protein>
<keyword evidence="4 9" id="KW-1133">Transmembrane helix</keyword>
<dbReference type="EMBL" id="AMQN01001848">
    <property type="status" value="NOT_ANNOTATED_CDS"/>
    <property type="molecule type" value="Genomic_DNA"/>
</dbReference>
<keyword evidence="5" id="KW-0297">G-protein coupled receptor</keyword>
<dbReference type="InterPro" id="IPR050569">
    <property type="entry name" value="TAAR"/>
</dbReference>
<gene>
    <name evidence="11" type="ORF">CAPTEDRAFT_100632</name>
</gene>
<feature type="transmembrane region" description="Helical" evidence="9">
    <location>
        <begin position="221"/>
        <end position="241"/>
    </location>
</feature>
<dbReference type="InterPro" id="IPR017452">
    <property type="entry name" value="GPCR_Rhodpsn_7TM"/>
</dbReference>
<dbReference type="CDD" id="cd00637">
    <property type="entry name" value="7tm_classA_rhodopsin-like"/>
    <property type="match status" value="1"/>
</dbReference>
<evidence type="ECO:0000256" key="3">
    <source>
        <dbReference type="ARBA" id="ARBA00022692"/>
    </source>
</evidence>
<evidence type="ECO:0000256" key="7">
    <source>
        <dbReference type="ARBA" id="ARBA00023170"/>
    </source>
</evidence>
<feature type="transmembrane region" description="Helical" evidence="9">
    <location>
        <begin position="63"/>
        <end position="85"/>
    </location>
</feature>
<reference evidence="13" key="1">
    <citation type="submission" date="2012-12" db="EMBL/GenBank/DDBJ databases">
        <authorList>
            <person name="Hellsten U."/>
            <person name="Grimwood J."/>
            <person name="Chapman J.A."/>
            <person name="Shapiro H."/>
            <person name="Aerts A."/>
            <person name="Otillar R.P."/>
            <person name="Terry A.Y."/>
            <person name="Boore J.L."/>
            <person name="Simakov O."/>
            <person name="Marletaz F."/>
            <person name="Cho S.-J."/>
            <person name="Edsinger-Gonzales E."/>
            <person name="Havlak P."/>
            <person name="Kuo D.-H."/>
            <person name="Larsson T."/>
            <person name="Lv J."/>
            <person name="Arendt D."/>
            <person name="Savage R."/>
            <person name="Osoegawa K."/>
            <person name="de Jong P."/>
            <person name="Lindberg D.R."/>
            <person name="Seaver E.C."/>
            <person name="Weisblat D.A."/>
            <person name="Putnam N.H."/>
            <person name="Grigoriev I.V."/>
            <person name="Rokhsar D.S."/>
        </authorList>
    </citation>
    <scope>NUCLEOTIDE SEQUENCE</scope>
    <source>
        <strain evidence="13">I ESC-2004</strain>
    </source>
</reference>
<dbReference type="PRINTS" id="PR00237">
    <property type="entry name" value="GPCRRHODOPSN"/>
</dbReference>
<dbReference type="InterPro" id="IPR000276">
    <property type="entry name" value="GPCR_Rhodpsn"/>
</dbReference>
<dbReference type="SUPFAM" id="SSF81321">
    <property type="entry name" value="Family A G protein-coupled receptor-like"/>
    <property type="match status" value="1"/>
</dbReference>
<dbReference type="Gene3D" id="1.20.1070.10">
    <property type="entry name" value="Rhodopsin 7-helix transmembrane proteins"/>
    <property type="match status" value="1"/>
</dbReference>
<dbReference type="PANTHER" id="PTHR24249">
    <property type="entry name" value="HISTAMINE RECEPTOR-RELATED G-PROTEIN COUPLED RECEPTOR"/>
    <property type="match status" value="1"/>
</dbReference>
<evidence type="ECO:0000256" key="1">
    <source>
        <dbReference type="ARBA" id="ARBA00004651"/>
    </source>
</evidence>
<evidence type="ECO:0000259" key="10">
    <source>
        <dbReference type="PROSITE" id="PS50262"/>
    </source>
</evidence>
<dbReference type="EnsemblMetazoa" id="CapteT100632">
    <property type="protein sequence ID" value="CapteP100632"/>
    <property type="gene ID" value="CapteG100632"/>
</dbReference>
<sequence>MTEAERNTSTFSSVGDKFGGQNSTSIQFGIVISVGICVFVFNGCMVASFVFVRQIRKATDALIMSLACADTVMGFALFINTTYSFLFPQQIKATVTMAFFCTMQLATFSSHFSHVLIALDRFVSIFLPLRYTLIVTLRVKYCAICIAWLCALVLAIQIFLSSKSFDFKGLFTGFAVYLIVCVHLIAIYGRIGFTAFAQRRKIQATDSGEVPSRAMQTLGKILGSFLFFWFPHSIATSYFLYLYMNDDPRQTNFVFVLCLVYTHIFGYLNSVANAFIYAWTTSAYKELLGKICRWS</sequence>
<comment type="subcellular location">
    <subcellularLocation>
        <location evidence="1">Cell membrane</location>
        <topology evidence="1">Multi-pass membrane protein</topology>
    </subcellularLocation>
</comment>
<dbReference type="PROSITE" id="PS50262">
    <property type="entry name" value="G_PROTEIN_RECEP_F1_2"/>
    <property type="match status" value="1"/>
</dbReference>
<reference evidence="11 13" key="2">
    <citation type="journal article" date="2013" name="Nature">
        <title>Insights into bilaterian evolution from three spiralian genomes.</title>
        <authorList>
            <person name="Simakov O."/>
            <person name="Marletaz F."/>
            <person name="Cho S.J."/>
            <person name="Edsinger-Gonzales E."/>
            <person name="Havlak P."/>
            <person name="Hellsten U."/>
            <person name="Kuo D.H."/>
            <person name="Larsson T."/>
            <person name="Lv J."/>
            <person name="Arendt D."/>
            <person name="Savage R."/>
            <person name="Osoegawa K."/>
            <person name="de Jong P."/>
            <person name="Grimwood J."/>
            <person name="Chapman J.A."/>
            <person name="Shapiro H."/>
            <person name="Aerts A."/>
            <person name="Otillar R.P."/>
            <person name="Terry A.Y."/>
            <person name="Boore J.L."/>
            <person name="Grigoriev I.V."/>
            <person name="Lindberg D.R."/>
            <person name="Seaver E.C."/>
            <person name="Weisblat D.A."/>
            <person name="Putnam N.H."/>
            <person name="Rokhsar D.S."/>
        </authorList>
    </citation>
    <scope>NUCLEOTIDE SEQUENCE</scope>
    <source>
        <strain evidence="11 13">I ESC-2004</strain>
    </source>
</reference>
<feature type="transmembrane region" description="Helical" evidence="9">
    <location>
        <begin position="171"/>
        <end position="191"/>
    </location>
</feature>
<feature type="transmembrane region" description="Helical" evidence="9">
    <location>
        <begin position="253"/>
        <end position="280"/>
    </location>
</feature>
<dbReference type="GO" id="GO:0005886">
    <property type="term" value="C:plasma membrane"/>
    <property type="evidence" value="ECO:0007669"/>
    <property type="project" value="UniProtKB-SubCell"/>
</dbReference>
<name>R7U2D1_CAPTE</name>
<keyword evidence="8" id="KW-0807">Transducer</keyword>
<feature type="transmembrane region" description="Helical" evidence="9">
    <location>
        <begin position="97"/>
        <end position="119"/>
    </location>
</feature>
<dbReference type="HOGENOM" id="CLU_082225_0_0_1"/>
<keyword evidence="6 9" id="KW-0472">Membrane</keyword>
<evidence type="ECO:0000313" key="11">
    <source>
        <dbReference type="EMBL" id="ELU00165.1"/>
    </source>
</evidence>
<dbReference type="EMBL" id="KB306105">
    <property type="protein sequence ID" value="ELU00165.1"/>
    <property type="molecule type" value="Genomic_DNA"/>
</dbReference>
<reference evidence="12" key="3">
    <citation type="submission" date="2015-06" db="UniProtKB">
        <authorList>
            <consortium name="EnsemblMetazoa"/>
        </authorList>
    </citation>
    <scope>IDENTIFICATION</scope>
</reference>
<feature type="transmembrane region" description="Helical" evidence="9">
    <location>
        <begin position="139"/>
        <end position="159"/>
    </location>
</feature>
<dbReference type="AlphaFoldDB" id="R7U2D1"/>